<feature type="region of interest" description="Disordered" evidence="1">
    <location>
        <begin position="57"/>
        <end position="85"/>
    </location>
</feature>
<evidence type="ECO:0000256" key="1">
    <source>
        <dbReference type="SAM" id="MobiDB-lite"/>
    </source>
</evidence>
<keyword evidence="2" id="KW-0812">Transmembrane</keyword>
<evidence type="ECO:0000313" key="3">
    <source>
        <dbReference type="EMBL" id="KAK3084824.1"/>
    </source>
</evidence>
<organism evidence="3 4">
    <name type="scientific">Pinctada imbricata</name>
    <name type="common">Atlantic pearl-oyster</name>
    <name type="synonym">Pinctada martensii</name>
    <dbReference type="NCBI Taxonomy" id="66713"/>
    <lineage>
        <taxon>Eukaryota</taxon>
        <taxon>Metazoa</taxon>
        <taxon>Spiralia</taxon>
        <taxon>Lophotrochozoa</taxon>
        <taxon>Mollusca</taxon>
        <taxon>Bivalvia</taxon>
        <taxon>Autobranchia</taxon>
        <taxon>Pteriomorphia</taxon>
        <taxon>Pterioida</taxon>
        <taxon>Pterioidea</taxon>
        <taxon>Pteriidae</taxon>
        <taxon>Pinctada</taxon>
    </lineage>
</organism>
<reference evidence="3" key="1">
    <citation type="submission" date="2019-08" db="EMBL/GenBank/DDBJ databases">
        <title>The improved chromosome-level genome for the pearl oyster Pinctada fucata martensii using PacBio sequencing and Hi-C.</title>
        <authorList>
            <person name="Zheng Z."/>
        </authorList>
    </citation>
    <scope>NUCLEOTIDE SEQUENCE</scope>
    <source>
        <strain evidence="3">ZZ-2019</strain>
        <tissue evidence="3">Adductor muscle</tissue>
    </source>
</reference>
<evidence type="ECO:0000313" key="4">
    <source>
        <dbReference type="Proteomes" id="UP001186944"/>
    </source>
</evidence>
<dbReference type="AlphaFoldDB" id="A0AA88XG91"/>
<keyword evidence="2" id="KW-0472">Membrane</keyword>
<feature type="compositionally biased region" description="Low complexity" evidence="1">
    <location>
        <begin position="57"/>
        <end position="79"/>
    </location>
</feature>
<keyword evidence="4" id="KW-1185">Reference proteome</keyword>
<dbReference type="EMBL" id="VSWD01000013">
    <property type="protein sequence ID" value="KAK3084824.1"/>
    <property type="molecule type" value="Genomic_DNA"/>
</dbReference>
<sequence length="180" mass="19530">MLQASVVEDPLLSNTTVSLSFINLSNRDDLLVFVYLDVITTDATTLDDSELTSSALSTSTAIEPSSSSSESPSTDIETSNFYSTSTDHTNRACVCEMSCTRGTTDSNVTSDRLEEIRSALIVDKKSLSSTKRKLISAGDDRQSSTLMGYAGAIFIAISVFFIVVGDIVNIMKWAFLKCKY</sequence>
<accession>A0AA88XG91</accession>
<name>A0AA88XG91_PINIB</name>
<comment type="caution">
    <text evidence="3">The sequence shown here is derived from an EMBL/GenBank/DDBJ whole genome shotgun (WGS) entry which is preliminary data.</text>
</comment>
<keyword evidence="2" id="KW-1133">Transmembrane helix</keyword>
<dbReference type="Proteomes" id="UP001186944">
    <property type="component" value="Unassembled WGS sequence"/>
</dbReference>
<gene>
    <name evidence="3" type="ORF">FSP39_019683</name>
</gene>
<feature type="transmembrane region" description="Helical" evidence="2">
    <location>
        <begin position="146"/>
        <end position="170"/>
    </location>
</feature>
<protein>
    <submittedName>
        <fullName evidence="3">Uncharacterized protein</fullName>
    </submittedName>
</protein>
<proteinExistence type="predicted"/>
<evidence type="ECO:0000256" key="2">
    <source>
        <dbReference type="SAM" id="Phobius"/>
    </source>
</evidence>